<sequence length="39" mass="4702">NKVKDQCYTNHDNPHRINDIPTPLISFFRFELLCRRGSR</sequence>
<evidence type="ECO:0000313" key="1">
    <source>
        <dbReference type="EMBL" id="CDW29453.1"/>
    </source>
</evidence>
<feature type="non-terminal residue" evidence="1">
    <location>
        <position position="1"/>
    </location>
</feature>
<reference evidence="1" key="1">
    <citation type="submission" date="2014-05" db="EMBL/GenBank/DDBJ databases">
        <authorList>
            <person name="Chronopoulou M."/>
        </authorList>
    </citation>
    <scope>NUCLEOTIDE SEQUENCE</scope>
    <source>
        <tissue evidence="1">Whole organism</tissue>
    </source>
</reference>
<proteinExistence type="predicted"/>
<name>A0A0K2TTV4_LEPSM</name>
<dbReference type="AlphaFoldDB" id="A0A0K2TTV4"/>
<accession>A0A0K2TTV4</accession>
<protein>
    <submittedName>
        <fullName evidence="1">Uncharacterized protein</fullName>
    </submittedName>
</protein>
<dbReference type="EMBL" id="HACA01012092">
    <property type="protein sequence ID" value="CDW29453.1"/>
    <property type="molecule type" value="Transcribed_RNA"/>
</dbReference>
<organism evidence="1">
    <name type="scientific">Lepeophtheirus salmonis</name>
    <name type="common">Salmon louse</name>
    <name type="synonym">Caligus salmonis</name>
    <dbReference type="NCBI Taxonomy" id="72036"/>
    <lineage>
        <taxon>Eukaryota</taxon>
        <taxon>Metazoa</taxon>
        <taxon>Ecdysozoa</taxon>
        <taxon>Arthropoda</taxon>
        <taxon>Crustacea</taxon>
        <taxon>Multicrustacea</taxon>
        <taxon>Hexanauplia</taxon>
        <taxon>Copepoda</taxon>
        <taxon>Siphonostomatoida</taxon>
        <taxon>Caligidae</taxon>
        <taxon>Lepeophtheirus</taxon>
    </lineage>
</organism>